<reference evidence="3 4" key="1">
    <citation type="submission" date="2022-09" db="EMBL/GenBank/DDBJ databases">
        <authorList>
            <person name="Palmer J.M."/>
        </authorList>
    </citation>
    <scope>NUCLEOTIDE SEQUENCE [LARGE SCALE GENOMIC DNA]</scope>
    <source>
        <strain evidence="3 4">DSM 7382</strain>
    </source>
</reference>
<evidence type="ECO:0000256" key="2">
    <source>
        <dbReference type="SAM" id="MobiDB-lite"/>
    </source>
</evidence>
<feature type="region of interest" description="Disordered" evidence="2">
    <location>
        <begin position="141"/>
        <end position="169"/>
    </location>
</feature>
<dbReference type="AlphaFoldDB" id="A0AAW0FM18"/>
<accession>A0AAW0FM18</accession>
<dbReference type="EMBL" id="JASBNA010000053">
    <property type="protein sequence ID" value="KAK7680014.1"/>
    <property type="molecule type" value="Genomic_DNA"/>
</dbReference>
<evidence type="ECO:0000256" key="1">
    <source>
        <dbReference type="SAM" id="Coils"/>
    </source>
</evidence>
<evidence type="ECO:0000313" key="4">
    <source>
        <dbReference type="Proteomes" id="UP001385951"/>
    </source>
</evidence>
<keyword evidence="1" id="KW-0175">Coiled coil</keyword>
<name>A0AAW0FM18_9APHY</name>
<gene>
    <name evidence="3" type="ORF">QCA50_016960</name>
</gene>
<sequence length="169" mass="18294">MMDCNGSIHLQSATAAGDSTVGADVLNAFPVLAAGTTGSTSINLLETNVSTRLGYPSEDLNFTPQAPRVGAPRLASSNSAPATLAHPLAGYSRRALEVRLKNQERELLDMEIQRMDVENYIWAKKASIQDLQDYLRSAARSSSRDADVHDSDLHQHLTPSHSKGKEKAH</sequence>
<dbReference type="Proteomes" id="UP001385951">
    <property type="component" value="Unassembled WGS sequence"/>
</dbReference>
<comment type="caution">
    <text evidence="3">The sequence shown here is derived from an EMBL/GenBank/DDBJ whole genome shotgun (WGS) entry which is preliminary data.</text>
</comment>
<organism evidence="3 4">
    <name type="scientific">Cerrena zonata</name>
    <dbReference type="NCBI Taxonomy" id="2478898"/>
    <lineage>
        <taxon>Eukaryota</taxon>
        <taxon>Fungi</taxon>
        <taxon>Dikarya</taxon>
        <taxon>Basidiomycota</taxon>
        <taxon>Agaricomycotina</taxon>
        <taxon>Agaricomycetes</taxon>
        <taxon>Polyporales</taxon>
        <taxon>Cerrenaceae</taxon>
        <taxon>Cerrena</taxon>
    </lineage>
</organism>
<keyword evidence="4" id="KW-1185">Reference proteome</keyword>
<feature type="compositionally biased region" description="Basic and acidic residues" evidence="2">
    <location>
        <begin position="142"/>
        <end position="155"/>
    </location>
</feature>
<proteinExistence type="predicted"/>
<feature type="coiled-coil region" evidence="1">
    <location>
        <begin position="93"/>
        <end position="120"/>
    </location>
</feature>
<protein>
    <submittedName>
        <fullName evidence="3">Uncharacterized protein</fullName>
    </submittedName>
</protein>
<evidence type="ECO:0000313" key="3">
    <source>
        <dbReference type="EMBL" id="KAK7680014.1"/>
    </source>
</evidence>